<dbReference type="InterPro" id="IPR003653">
    <property type="entry name" value="Peptidase_C48_C"/>
</dbReference>
<gene>
    <name evidence="6" type="primary">LOC111013439</name>
</gene>
<feature type="domain" description="Ubiquitin-like protease family profile" evidence="4">
    <location>
        <begin position="81"/>
        <end position="173"/>
    </location>
</feature>
<comment type="similarity">
    <text evidence="1">Belongs to the peptidase C48 family.</text>
</comment>
<evidence type="ECO:0000313" key="5">
    <source>
        <dbReference type="Proteomes" id="UP000504603"/>
    </source>
</evidence>
<dbReference type="Proteomes" id="UP000504603">
    <property type="component" value="Unplaced"/>
</dbReference>
<accession>A0A6J1CPP7</accession>
<dbReference type="Gene3D" id="3.40.395.10">
    <property type="entry name" value="Adenoviral Proteinase, Chain A"/>
    <property type="match status" value="1"/>
</dbReference>
<dbReference type="SUPFAM" id="SSF54001">
    <property type="entry name" value="Cysteine proteinases"/>
    <property type="match status" value="1"/>
</dbReference>
<evidence type="ECO:0000313" key="6">
    <source>
        <dbReference type="RefSeq" id="XP_022143569.1"/>
    </source>
</evidence>
<proteinExistence type="inferred from homology"/>
<dbReference type="GeneID" id="111013439"/>
<name>A0A6J1CPP7_MOMCH</name>
<organism evidence="5 6">
    <name type="scientific">Momordica charantia</name>
    <name type="common">Bitter gourd</name>
    <name type="synonym">Balsam pear</name>
    <dbReference type="NCBI Taxonomy" id="3673"/>
    <lineage>
        <taxon>Eukaryota</taxon>
        <taxon>Viridiplantae</taxon>
        <taxon>Streptophyta</taxon>
        <taxon>Embryophyta</taxon>
        <taxon>Tracheophyta</taxon>
        <taxon>Spermatophyta</taxon>
        <taxon>Magnoliopsida</taxon>
        <taxon>eudicotyledons</taxon>
        <taxon>Gunneridae</taxon>
        <taxon>Pentapetalae</taxon>
        <taxon>rosids</taxon>
        <taxon>fabids</taxon>
        <taxon>Cucurbitales</taxon>
        <taxon>Cucurbitaceae</taxon>
        <taxon>Momordiceae</taxon>
        <taxon>Momordica</taxon>
    </lineage>
</organism>
<dbReference type="RefSeq" id="XP_022143569.1">
    <property type="nucleotide sequence ID" value="XM_022287877.1"/>
</dbReference>
<evidence type="ECO:0000256" key="1">
    <source>
        <dbReference type="ARBA" id="ARBA00005234"/>
    </source>
</evidence>
<evidence type="ECO:0000256" key="3">
    <source>
        <dbReference type="ARBA" id="ARBA00022801"/>
    </source>
</evidence>
<reference evidence="6" key="1">
    <citation type="submission" date="2025-08" db="UniProtKB">
        <authorList>
            <consortium name="RefSeq"/>
        </authorList>
    </citation>
    <scope>IDENTIFICATION</scope>
    <source>
        <strain evidence="6">OHB3-1</strain>
    </source>
</reference>
<dbReference type="Pfam" id="PF02902">
    <property type="entry name" value="Peptidase_C48"/>
    <property type="match status" value="1"/>
</dbReference>
<sequence>MDIHGDSSAHLEQQGAGSKRDCVFHHEEVQDEVILKYPAKLGPYASVQWKVLRDIISTWDEHKECMEAVLGHAADFIPPWVSVDFVYGLLHIRNHWVLVAINMNESEILVYDSLPSHTPISRCIEDLKPLSHIIPSLLYAWGLFEAPNNKLRRTPWPIFRPSTDNRQSDGIDCVALCDCLSTLTKEEHIDGIYDKECSFNVKTCVHHDNNKPE</sequence>
<dbReference type="KEGG" id="mcha:111013439"/>
<dbReference type="OrthoDB" id="1680482at2759"/>
<evidence type="ECO:0000259" key="4">
    <source>
        <dbReference type="Pfam" id="PF02902"/>
    </source>
</evidence>
<keyword evidence="5" id="KW-1185">Reference proteome</keyword>
<dbReference type="GO" id="GO:0008234">
    <property type="term" value="F:cysteine-type peptidase activity"/>
    <property type="evidence" value="ECO:0007669"/>
    <property type="project" value="InterPro"/>
</dbReference>
<dbReference type="InterPro" id="IPR038765">
    <property type="entry name" value="Papain-like_cys_pep_sf"/>
</dbReference>
<keyword evidence="3" id="KW-0378">Hydrolase</keyword>
<evidence type="ECO:0000256" key="2">
    <source>
        <dbReference type="ARBA" id="ARBA00022670"/>
    </source>
</evidence>
<dbReference type="GO" id="GO:0006508">
    <property type="term" value="P:proteolysis"/>
    <property type="evidence" value="ECO:0007669"/>
    <property type="project" value="UniProtKB-KW"/>
</dbReference>
<dbReference type="AlphaFoldDB" id="A0A6J1CPP7"/>
<keyword evidence="2" id="KW-0645">Protease</keyword>
<protein>
    <submittedName>
        <fullName evidence="6">Uncharacterized protein LOC111013439</fullName>
    </submittedName>
</protein>